<reference evidence="2 3" key="1">
    <citation type="submission" date="2020-11" db="EMBL/GenBank/DDBJ databases">
        <title>Winogradskyella marina sp. nov., isolated from marine sediment.</title>
        <authorList>
            <person name="Bo J."/>
            <person name="Wang S."/>
            <person name="Song X."/>
            <person name="Du Z."/>
        </authorList>
    </citation>
    <scope>NUCLEOTIDE SEQUENCE [LARGE SCALE GENOMIC DNA]</scope>
    <source>
        <strain evidence="2 3">F6397</strain>
    </source>
</reference>
<protein>
    <recommendedName>
        <fullName evidence="4">PH domain-containing protein</fullName>
    </recommendedName>
</protein>
<comment type="caution">
    <text evidence="2">The sequence shown here is derived from an EMBL/GenBank/DDBJ whole genome shotgun (WGS) entry which is preliminary data.</text>
</comment>
<keyword evidence="3" id="KW-1185">Reference proteome</keyword>
<dbReference type="Proteomes" id="UP000611215">
    <property type="component" value="Unassembled WGS sequence"/>
</dbReference>
<evidence type="ECO:0000313" key="2">
    <source>
        <dbReference type="EMBL" id="MBF8149306.1"/>
    </source>
</evidence>
<keyword evidence="1" id="KW-0472">Membrane</keyword>
<keyword evidence="1" id="KW-1133">Transmembrane helix</keyword>
<dbReference type="RefSeq" id="WP_195870585.1">
    <property type="nucleotide sequence ID" value="NZ_JADOET010000003.1"/>
</dbReference>
<evidence type="ECO:0000313" key="3">
    <source>
        <dbReference type="Proteomes" id="UP000611215"/>
    </source>
</evidence>
<gene>
    <name evidence="2" type="ORF">ITJ86_05325</name>
</gene>
<dbReference type="EMBL" id="JADOET010000003">
    <property type="protein sequence ID" value="MBF8149306.1"/>
    <property type="molecule type" value="Genomic_DNA"/>
</dbReference>
<name>A0ABS0EKU8_9FLAO</name>
<proteinExistence type="predicted"/>
<feature type="transmembrane region" description="Helical" evidence="1">
    <location>
        <begin position="12"/>
        <end position="30"/>
    </location>
</feature>
<feature type="transmembrane region" description="Helical" evidence="1">
    <location>
        <begin position="36"/>
        <end position="56"/>
    </location>
</feature>
<sequence length="173" mass="20350">MNPYYRASSHSNLDTVLAILMCLAIGGSIVYATDIIWIQLISILITIGIVVVIISYQRKRTFTIKFLENEIIIEYKFLKKRIQVPYADLLVIEFLSIHKSSDKNRIQFNTKNQLQSLSFLAIAHSDHYIEFIKWLKTKNEKLELKVFPSDHILNHKIQEIYGFKYRKMLKKTL</sequence>
<evidence type="ECO:0000256" key="1">
    <source>
        <dbReference type="SAM" id="Phobius"/>
    </source>
</evidence>
<accession>A0ABS0EKU8</accession>
<organism evidence="2 3">
    <name type="scientific">Winogradskyella marina</name>
    <dbReference type="NCBI Taxonomy" id="2785530"/>
    <lineage>
        <taxon>Bacteria</taxon>
        <taxon>Pseudomonadati</taxon>
        <taxon>Bacteroidota</taxon>
        <taxon>Flavobacteriia</taxon>
        <taxon>Flavobacteriales</taxon>
        <taxon>Flavobacteriaceae</taxon>
        <taxon>Winogradskyella</taxon>
    </lineage>
</organism>
<evidence type="ECO:0008006" key="4">
    <source>
        <dbReference type="Google" id="ProtNLM"/>
    </source>
</evidence>
<keyword evidence="1" id="KW-0812">Transmembrane</keyword>